<feature type="domain" description="N-acetyltransferase" evidence="3">
    <location>
        <begin position="177"/>
        <end position="321"/>
    </location>
</feature>
<dbReference type="PANTHER" id="PTHR43877">
    <property type="entry name" value="AMINOALKYLPHOSPHONATE N-ACETYLTRANSFERASE-RELATED-RELATED"/>
    <property type="match status" value="1"/>
</dbReference>
<organism evidence="4 5">
    <name type="scientific">Janibacter melonis</name>
    <dbReference type="NCBI Taxonomy" id="262209"/>
    <lineage>
        <taxon>Bacteria</taxon>
        <taxon>Bacillati</taxon>
        <taxon>Actinomycetota</taxon>
        <taxon>Actinomycetes</taxon>
        <taxon>Micrococcales</taxon>
        <taxon>Intrasporangiaceae</taxon>
        <taxon>Janibacter</taxon>
    </lineage>
</organism>
<keyword evidence="5" id="KW-1185">Reference proteome</keyword>
<dbReference type="InterPro" id="IPR000182">
    <property type="entry name" value="GNAT_dom"/>
</dbReference>
<dbReference type="Pfam" id="PF24553">
    <property type="entry name" value="Rv0428c_C"/>
    <property type="match status" value="1"/>
</dbReference>
<dbReference type="Proteomes" id="UP000076976">
    <property type="component" value="Unassembled WGS sequence"/>
</dbReference>
<dbReference type="InterPro" id="IPR016181">
    <property type="entry name" value="Acyl_CoA_acyltransferase"/>
</dbReference>
<protein>
    <recommendedName>
        <fullName evidence="3">N-acetyltransferase domain-containing protein</fullName>
    </recommendedName>
</protein>
<proteinExistence type="predicted"/>
<dbReference type="RefSeq" id="WP_068277347.1">
    <property type="nucleotide sequence ID" value="NZ_LQZG01000004.1"/>
</dbReference>
<dbReference type="GO" id="GO:0016747">
    <property type="term" value="F:acyltransferase activity, transferring groups other than amino-acyl groups"/>
    <property type="evidence" value="ECO:0007669"/>
    <property type="project" value="InterPro"/>
</dbReference>
<keyword evidence="1" id="KW-0808">Transferase</keyword>
<comment type="caution">
    <text evidence="4">The sequence shown here is derived from an EMBL/GenBank/DDBJ whole genome shotgun (WGS) entry which is preliminary data.</text>
</comment>
<dbReference type="InterPro" id="IPR050832">
    <property type="entry name" value="Bact_Acetyltransf"/>
</dbReference>
<dbReference type="InterPro" id="IPR056935">
    <property type="entry name" value="Rv0428c-like_C"/>
</dbReference>
<dbReference type="PROSITE" id="PS51186">
    <property type="entry name" value="GNAT"/>
    <property type="match status" value="1"/>
</dbReference>
<dbReference type="SUPFAM" id="SSF55729">
    <property type="entry name" value="Acyl-CoA N-acyltransferases (Nat)"/>
    <property type="match status" value="1"/>
</dbReference>
<evidence type="ECO:0000313" key="5">
    <source>
        <dbReference type="Proteomes" id="UP000076976"/>
    </source>
</evidence>
<keyword evidence="2" id="KW-0012">Acyltransferase</keyword>
<dbReference type="AlphaFoldDB" id="A0A176QA13"/>
<reference evidence="4 5" key="1">
    <citation type="submission" date="2016-01" db="EMBL/GenBank/DDBJ databases">
        <title>Janibacter melonis strain CD11_4 genome sequencing and assembly.</title>
        <authorList>
            <person name="Nair G.R."/>
            <person name="Kaur G."/>
            <person name="Chander A.M."/>
            <person name="Mayilraj S."/>
        </authorList>
    </citation>
    <scope>NUCLEOTIDE SEQUENCE [LARGE SCALE GENOMIC DNA]</scope>
    <source>
        <strain evidence="4 5">CD11-4</strain>
    </source>
</reference>
<gene>
    <name evidence="4" type="ORF">AWH69_14280</name>
</gene>
<evidence type="ECO:0000313" key="4">
    <source>
        <dbReference type="EMBL" id="OAB86493.1"/>
    </source>
</evidence>
<evidence type="ECO:0000259" key="3">
    <source>
        <dbReference type="PROSITE" id="PS51186"/>
    </source>
</evidence>
<dbReference type="PANTHER" id="PTHR43877:SF2">
    <property type="entry name" value="AMINOALKYLPHOSPHONATE N-ACETYLTRANSFERASE-RELATED"/>
    <property type="match status" value="1"/>
</dbReference>
<evidence type="ECO:0000256" key="1">
    <source>
        <dbReference type="ARBA" id="ARBA00022679"/>
    </source>
</evidence>
<sequence>MAIRTRIPAGGPHLPGSPTLTDTVGEVLAVDDESVVLATRRGEVALPLASVVAARVIPPRPTRRGAPERAIGIEDLHRVMTKGNPGLEVAWLGTPGRGWMLRAGLGFTGRANSALPLGDPGTTEEEAVERVVAWYRERDLVPRLQVPLPLHVELADDPFAARLLARGWTPITPALVLTGRAVPASPAPPGWQLEQRDSIDDAWLSASGSGITDHREAARAVLGAPREQVFLHARDADGELLGVGRASIDDGWTGVYSVHVAARARRLGVGRWLTTAATAAGAQRGAGLVYLQVETDNLPAVRLYEDLGLRRHHHYAYLRLL</sequence>
<dbReference type="Gene3D" id="3.40.630.30">
    <property type="match status" value="1"/>
</dbReference>
<name>A0A176QA13_9MICO</name>
<dbReference type="EMBL" id="LQZG01000004">
    <property type="protein sequence ID" value="OAB86493.1"/>
    <property type="molecule type" value="Genomic_DNA"/>
</dbReference>
<accession>A0A176QA13</accession>
<evidence type="ECO:0000256" key="2">
    <source>
        <dbReference type="ARBA" id="ARBA00023315"/>
    </source>
</evidence>
<dbReference type="STRING" id="262209.AWH69_14280"/>